<evidence type="ECO:0000256" key="2">
    <source>
        <dbReference type="ARBA" id="ARBA00022553"/>
    </source>
</evidence>
<dbReference type="InterPro" id="IPR014030">
    <property type="entry name" value="Ketoacyl_synth_N"/>
</dbReference>
<feature type="active site" description="Proton acceptor; for dehydratase activity" evidence="4">
    <location>
        <position position="1691"/>
    </location>
</feature>
<protein>
    <submittedName>
        <fullName evidence="9">SDR family oxidoreductase</fullName>
    </submittedName>
</protein>
<feature type="region of interest" description="C-terminal hotdog fold" evidence="4">
    <location>
        <begin position="1784"/>
        <end position="1924"/>
    </location>
</feature>
<dbReference type="InterPro" id="IPR020841">
    <property type="entry name" value="PKS_Beta-ketoAc_synthase_dom"/>
</dbReference>
<evidence type="ECO:0000256" key="5">
    <source>
        <dbReference type="SAM" id="MobiDB-lite"/>
    </source>
</evidence>
<dbReference type="CDD" id="cd08953">
    <property type="entry name" value="KR_2_SDR_x"/>
    <property type="match status" value="1"/>
</dbReference>
<evidence type="ECO:0000259" key="6">
    <source>
        <dbReference type="PROSITE" id="PS50075"/>
    </source>
</evidence>
<dbReference type="SUPFAM" id="SSF51735">
    <property type="entry name" value="NAD(P)-binding Rossmann-fold domains"/>
    <property type="match status" value="2"/>
</dbReference>
<keyword evidence="3" id="KW-0808">Transferase</keyword>
<dbReference type="Gene3D" id="3.40.50.720">
    <property type="entry name" value="NAD(P)-binding Rossmann-like Domain"/>
    <property type="match status" value="1"/>
</dbReference>
<organism evidence="9 10">
    <name type="scientific">Actinophytocola gossypii</name>
    <dbReference type="NCBI Taxonomy" id="2812003"/>
    <lineage>
        <taxon>Bacteria</taxon>
        <taxon>Bacillati</taxon>
        <taxon>Actinomycetota</taxon>
        <taxon>Actinomycetes</taxon>
        <taxon>Pseudonocardiales</taxon>
        <taxon>Pseudonocardiaceae</taxon>
    </lineage>
</organism>
<dbReference type="Pfam" id="PF00550">
    <property type="entry name" value="PP-binding"/>
    <property type="match status" value="1"/>
</dbReference>
<feature type="region of interest" description="N-terminal hotdog fold" evidence="4">
    <location>
        <begin position="1659"/>
        <end position="1772"/>
    </location>
</feature>
<evidence type="ECO:0000313" key="10">
    <source>
        <dbReference type="Proteomes" id="UP001156441"/>
    </source>
</evidence>
<dbReference type="InterPro" id="IPR014031">
    <property type="entry name" value="Ketoacyl_synth_C"/>
</dbReference>
<dbReference type="InterPro" id="IPR032821">
    <property type="entry name" value="PKS_assoc"/>
</dbReference>
<dbReference type="InterPro" id="IPR009081">
    <property type="entry name" value="PP-bd_ACP"/>
</dbReference>
<dbReference type="EMBL" id="JAFFZE010000003">
    <property type="protein sequence ID" value="MCT2581760.1"/>
    <property type="molecule type" value="Genomic_DNA"/>
</dbReference>
<dbReference type="CDD" id="cd00833">
    <property type="entry name" value="PKS"/>
    <property type="match status" value="1"/>
</dbReference>
<comment type="caution">
    <text evidence="9">The sequence shown here is derived from an EMBL/GenBank/DDBJ whole genome shotgun (WGS) entry which is preliminary data.</text>
</comment>
<reference evidence="9 10" key="1">
    <citation type="submission" date="2021-02" db="EMBL/GenBank/DDBJ databases">
        <title>Actinophytocola xerophila sp. nov., isolated from soil of cotton cropping field.</title>
        <authorList>
            <person name="Huang R."/>
            <person name="Chen X."/>
            <person name="Ge X."/>
            <person name="Liu W."/>
        </authorList>
    </citation>
    <scope>NUCLEOTIDE SEQUENCE [LARGE SCALE GENOMIC DNA]</scope>
    <source>
        <strain evidence="9 10">S1-96</strain>
    </source>
</reference>
<gene>
    <name evidence="9" type="ORF">JT362_01330</name>
</gene>
<feature type="domain" description="PKS/mFAS DH" evidence="8">
    <location>
        <begin position="1659"/>
        <end position="1924"/>
    </location>
</feature>
<dbReference type="PROSITE" id="PS50075">
    <property type="entry name" value="CARRIER"/>
    <property type="match status" value="1"/>
</dbReference>
<dbReference type="InterPro" id="IPR020807">
    <property type="entry name" value="PKS_DH"/>
</dbReference>
<dbReference type="InterPro" id="IPR042104">
    <property type="entry name" value="PKS_dehydratase_sf"/>
</dbReference>
<proteinExistence type="predicted"/>
<dbReference type="SMART" id="SM00826">
    <property type="entry name" value="PKS_DH"/>
    <property type="match status" value="1"/>
</dbReference>
<dbReference type="Gene3D" id="3.10.129.110">
    <property type="entry name" value="Polyketide synthase dehydratase"/>
    <property type="match status" value="1"/>
</dbReference>
<dbReference type="Pfam" id="PF02801">
    <property type="entry name" value="Ketoacyl-synt_C"/>
    <property type="match status" value="1"/>
</dbReference>
<dbReference type="SMART" id="SM00825">
    <property type="entry name" value="PKS_KS"/>
    <property type="match status" value="1"/>
</dbReference>
<dbReference type="InterPro" id="IPR016035">
    <property type="entry name" value="Acyl_Trfase/lysoPLipase"/>
</dbReference>
<accession>A0ABT2J1M5</accession>
<dbReference type="PROSITE" id="PS00606">
    <property type="entry name" value="KS3_1"/>
    <property type="match status" value="1"/>
</dbReference>
<dbReference type="InterPro" id="IPR057326">
    <property type="entry name" value="KR_dom"/>
</dbReference>
<evidence type="ECO:0000256" key="3">
    <source>
        <dbReference type="ARBA" id="ARBA00022679"/>
    </source>
</evidence>
<feature type="active site" description="Proton donor; for dehydratase activity" evidence="4">
    <location>
        <position position="1843"/>
    </location>
</feature>
<dbReference type="SUPFAM" id="SSF52151">
    <property type="entry name" value="FabD/lysophospholipase-like"/>
    <property type="match status" value="1"/>
</dbReference>
<evidence type="ECO:0000256" key="1">
    <source>
        <dbReference type="ARBA" id="ARBA00022450"/>
    </source>
</evidence>
<dbReference type="InterPro" id="IPR016036">
    <property type="entry name" value="Malonyl_transacylase_ACP-bd"/>
</dbReference>
<feature type="domain" description="Carrier" evidence="6">
    <location>
        <begin position="1079"/>
        <end position="1156"/>
    </location>
</feature>
<dbReference type="InterPro" id="IPR049900">
    <property type="entry name" value="PKS_mFAS_DH"/>
</dbReference>
<dbReference type="Pfam" id="PF16197">
    <property type="entry name" value="KAsynt_C_assoc"/>
    <property type="match status" value="1"/>
</dbReference>
<dbReference type="Gene3D" id="3.30.70.250">
    <property type="entry name" value="Malonyl-CoA ACP transacylase, ACP-binding"/>
    <property type="match status" value="1"/>
</dbReference>
<dbReference type="InterPro" id="IPR018201">
    <property type="entry name" value="Ketoacyl_synth_AS"/>
</dbReference>
<dbReference type="PROSITE" id="PS52004">
    <property type="entry name" value="KS3_2"/>
    <property type="match status" value="1"/>
</dbReference>
<dbReference type="SMART" id="SM00827">
    <property type="entry name" value="PKS_AT"/>
    <property type="match status" value="1"/>
</dbReference>
<dbReference type="InterPro" id="IPR014043">
    <property type="entry name" value="Acyl_transferase_dom"/>
</dbReference>
<dbReference type="InterPro" id="IPR036291">
    <property type="entry name" value="NAD(P)-bd_dom_sf"/>
</dbReference>
<dbReference type="SMART" id="SM00822">
    <property type="entry name" value="PKS_KR"/>
    <property type="match status" value="1"/>
</dbReference>
<evidence type="ECO:0000313" key="9">
    <source>
        <dbReference type="EMBL" id="MCT2581760.1"/>
    </source>
</evidence>
<dbReference type="PANTHER" id="PTHR43074:SF1">
    <property type="entry name" value="BETA-KETOACYL SYNTHASE FAMILY PROTEIN-RELATED"/>
    <property type="match status" value="1"/>
</dbReference>
<dbReference type="SUPFAM" id="SSF55048">
    <property type="entry name" value="Probable ACP-binding domain of malonyl-CoA ACP transacylase"/>
    <property type="match status" value="1"/>
</dbReference>
<evidence type="ECO:0000259" key="7">
    <source>
        <dbReference type="PROSITE" id="PS52004"/>
    </source>
</evidence>
<dbReference type="PANTHER" id="PTHR43074">
    <property type="entry name" value="OMEGA-3 POLYUNSATURATED FATTY ACID SYNTHASE PFAB-RELATED"/>
    <property type="match status" value="1"/>
</dbReference>
<feature type="region of interest" description="Disordered" evidence="5">
    <location>
        <begin position="1765"/>
        <end position="1784"/>
    </location>
</feature>
<keyword evidence="2" id="KW-0597">Phosphoprotein</keyword>
<dbReference type="RefSeq" id="WP_260189117.1">
    <property type="nucleotide sequence ID" value="NZ_JAFFZE010000003.1"/>
</dbReference>
<dbReference type="Gene3D" id="3.40.366.10">
    <property type="entry name" value="Malonyl-Coenzyme A Acyl Carrier Protein, domain 2"/>
    <property type="match status" value="1"/>
</dbReference>
<dbReference type="InterPro" id="IPR001227">
    <property type="entry name" value="Ac_transferase_dom_sf"/>
</dbReference>
<name>A0ABT2J1M5_9PSEU</name>
<dbReference type="Gene3D" id="3.40.47.10">
    <property type="match status" value="1"/>
</dbReference>
<keyword evidence="1" id="KW-0596">Phosphopantetheine</keyword>
<evidence type="ECO:0000259" key="8">
    <source>
        <dbReference type="PROSITE" id="PS52019"/>
    </source>
</evidence>
<dbReference type="Pfam" id="PF08659">
    <property type="entry name" value="KR"/>
    <property type="match status" value="1"/>
</dbReference>
<sequence length="1924" mass="200734">MDERATSGRQVPVAVVGVGAITPGALDVAGFWRTVLGGHDLMTDVPPSHWLIEDYYRPGPRTPGSTYAHRGAFLPEVDFDTLRYRLPPTDVPSTDTAQLLALMVAEQVLADVARGGTAPPDRERVSVVLGASTLELLSTTACRMQYPIWLKVLRENGVPESLAQRICADIVAQYVPATEATFPGMLTNVVAGRIASQFDLHGTNHTTDAACASSLAAVHGAIAELALGRADLVVTGGVDAANGIDTFMCFTETPALSPTGDCRPFSDAADGTMLGEGLAMFALKRLADAERDGDRVYAVLRGLGTSSDGRGAAIYAPLAAGQVRALRRAYEQAGYGPDTVELVEAHGTGTAAGDRAEFEALRTVFGDGDRRDRQWCALGSVKSQIGHTKAAAGAAGLLKAVLALHHRVLPPTIKVDRPNPALELETSPFYLGTAARPWVRGPDHPRRAAVSSFGFGGSNFHLTLEEHTQPGGGWRYRAAPTELVAFSANSAAELLAALGTVDALRALADVARESQHAFLATRPYRLAVVAPDTATLEARLAEAARAIERDPESSFATPAGVHYAAGPVRAGRVGFLFPGQGAQYVGMGAGLAVHEPCAQAVWDAFGSLDLGRPLHRVVFPPTAFTAEDRAAQRELLTRTEWAQPALAVHSLALLAVLDVVGLRPDRVAGHSFGELVALHCAGVFTAADLVRLAHRRGVAMAGAAEVSGAMIAVGAGRDTVAAALTRYDAARVWLANDNGPAQVVLSGEEDAVEDVAGRLRADGHDVVRLATATAFHSPLVASVTAPLREFLARLDVASPRIPVYGNADAARYPTEPDLVRERVAEQAAAPVRFADTVETMYADGVRTFVEVGAKARLSGLTGAILAGRDHLAVSLDHEDRDGVTSLQQGLARLAVAGVELDLAALWEPYAPASPADEGKQAMTVRINGANYGRPYPPEGGAAALPAPNPEPEVVPPPTGRPAEVVPPVDDGLLGVIAAAQRETARAHEEYQRSLTESHLAFLRMSEASFAVLLGADGERADAPPVSPEPPVITPVVTPVPAPVTDPAPVPVPVPRVREPVAVPVPDPEPVPVPAEPGGRTFEEILLSVVADRTGYPVEMVRLDMDLNDDLGIDSIKRVEIFSDVQRQVGTAPAGDLAELSTSRTLREIADRMAGRFADQDGAASTRADPTPADLIPADPIPVDPTPADAEIPMPLRRLVLRAVEQAPSGTAVPGLGAGPVAVVGGDPAVARLIARGLAGHGVAAEVSTVTAVADRVPAGIRGVVLLAGSGSGDATAEALEALRVARSVAPVFLAGGGVFVTVQDSGGDFGLGGHQADGAWLGGLGALARTAAEEWPGSSVKAIDCARAGRAPEAVAEAIVGELLGGGGDLEVGLRADGGRVVPRWEPVPARMAGPGHLGPEPVLVVTGGARGMTARALLALAARGKPRLLLLGRTDPDTEPYGLSGAVDEAAIVRVLAERDRTGRRPVEFAAEARRVLAAREVRGTVESLRRDGAEVRYATVDIRDADAVAAALAETRAEWGPITGIVHGAGVLADSALADKTDEQFRRVFDTKVTGLRALLAATADDPLRLLCLFSSVAGSFGNAGQADYAMANAVLDRVAAVERAARPDCLVRSIAWGPWNGGMVTAGHAERFRSAGIDLIRPEDGAAAFVAELTTHGQERVMITAGDPAGVPARFPVGQDTHPQLADHAIDGVPVLPVAMVLDQFSGIAMARAPHRERVVVRDLRVLRKVTLPADLLVHTSADGTSVRLCGADGTLHYRARLPEDEPVPPPGTGWASPPGLEPLDRSPLYDGDVLFHGPRFQSLISVDGVSAGGAAGTVAGAGKLGWDARDWHVDPAAADGGLQLGCLWGERVLGGPCLPMAVGETRVHRPGAVRGTIRGVVRAGRVHHSDALCDIALVDVDGTPVLELFGVDFVLYHHES</sequence>
<evidence type="ECO:0000256" key="4">
    <source>
        <dbReference type="PROSITE-ProRule" id="PRU01363"/>
    </source>
</evidence>
<dbReference type="Pfam" id="PF00109">
    <property type="entry name" value="ketoacyl-synt"/>
    <property type="match status" value="1"/>
</dbReference>
<feature type="region of interest" description="Disordered" evidence="5">
    <location>
        <begin position="1157"/>
        <end position="1179"/>
    </location>
</feature>
<dbReference type="Pfam" id="PF00698">
    <property type="entry name" value="Acyl_transf_1"/>
    <property type="match status" value="1"/>
</dbReference>
<dbReference type="InterPro" id="IPR036736">
    <property type="entry name" value="ACP-like_sf"/>
</dbReference>
<dbReference type="InterPro" id="IPR013968">
    <property type="entry name" value="PKS_KR"/>
</dbReference>
<dbReference type="SUPFAM" id="SSF53901">
    <property type="entry name" value="Thiolase-like"/>
    <property type="match status" value="1"/>
</dbReference>
<dbReference type="PROSITE" id="PS52019">
    <property type="entry name" value="PKS_MFAS_DH"/>
    <property type="match status" value="1"/>
</dbReference>
<dbReference type="InterPro" id="IPR052568">
    <property type="entry name" value="PKS-FAS_Synthase"/>
</dbReference>
<dbReference type="InterPro" id="IPR016039">
    <property type="entry name" value="Thiolase-like"/>
</dbReference>
<keyword evidence="10" id="KW-1185">Reference proteome</keyword>
<dbReference type="SUPFAM" id="SSF47336">
    <property type="entry name" value="ACP-like"/>
    <property type="match status" value="1"/>
</dbReference>
<dbReference type="Gene3D" id="1.10.1200.10">
    <property type="entry name" value="ACP-like"/>
    <property type="match status" value="1"/>
</dbReference>
<dbReference type="Proteomes" id="UP001156441">
    <property type="component" value="Unassembled WGS sequence"/>
</dbReference>
<feature type="domain" description="Ketosynthase family 3 (KS3)" evidence="7">
    <location>
        <begin position="10"/>
        <end position="466"/>
    </location>
</feature>